<organism evidence="2 3">
    <name type="scientific">Thermococcus profundus</name>
    <dbReference type="NCBI Taxonomy" id="49899"/>
    <lineage>
        <taxon>Archaea</taxon>
        <taxon>Methanobacteriati</taxon>
        <taxon>Methanobacteriota</taxon>
        <taxon>Thermococci</taxon>
        <taxon>Thermococcales</taxon>
        <taxon>Thermococcaceae</taxon>
        <taxon>Thermococcus</taxon>
    </lineage>
</organism>
<gene>
    <name evidence="2" type="ORF">A3L09_04870</name>
</gene>
<proteinExistence type="predicted"/>
<dbReference type="Pfam" id="PF11537">
    <property type="entry name" value="NitrOD5"/>
    <property type="match status" value="1"/>
</dbReference>
<name>A0A2Z2ML00_THEPR</name>
<dbReference type="InterPro" id="IPR021609">
    <property type="entry name" value="NitrOD5"/>
</dbReference>
<dbReference type="GeneID" id="33319722"/>
<dbReference type="Proteomes" id="UP000250179">
    <property type="component" value="Chromosome"/>
</dbReference>
<dbReference type="KEGG" id="tprf:A3L09_04870"/>
<feature type="domain" description="Nitrosopumilus output" evidence="1">
    <location>
        <begin position="8"/>
        <end position="95"/>
    </location>
</feature>
<sequence>MSKLNAEINRALVVATARELLTQLGPHFLPTVEAYLKARYNADLEIAGEDPKKFYRAIEELFGEFGAAMFFYNLLMELHLKPDKRDKETVISLIKEFAGVEDGE</sequence>
<evidence type="ECO:0000259" key="1">
    <source>
        <dbReference type="Pfam" id="PF11537"/>
    </source>
</evidence>
<dbReference type="AlphaFoldDB" id="A0A2Z2ML00"/>
<dbReference type="InterPro" id="IPR044908">
    <property type="entry name" value="NitrOD5-like_sf"/>
</dbReference>
<protein>
    <recommendedName>
        <fullName evidence="1">Nitrosopumilus output domain-containing protein</fullName>
    </recommendedName>
</protein>
<dbReference type="EMBL" id="CP014862">
    <property type="protein sequence ID" value="ASJ02638.1"/>
    <property type="molecule type" value="Genomic_DNA"/>
</dbReference>
<accession>A0A2Z2ML00</accession>
<dbReference type="RefSeq" id="WP_088857896.1">
    <property type="nucleotide sequence ID" value="NZ_CP014862.1"/>
</dbReference>
<evidence type="ECO:0000313" key="3">
    <source>
        <dbReference type="Proteomes" id="UP000250179"/>
    </source>
</evidence>
<evidence type="ECO:0000313" key="2">
    <source>
        <dbReference type="EMBL" id="ASJ02638.1"/>
    </source>
</evidence>
<keyword evidence="3" id="KW-1185">Reference proteome</keyword>
<reference evidence="2 3" key="1">
    <citation type="submission" date="2016-03" db="EMBL/GenBank/DDBJ databases">
        <title>Complete genome sequence of Thermococcus profundus strain DT5432.</title>
        <authorList>
            <person name="Oger P.M."/>
        </authorList>
    </citation>
    <scope>NUCLEOTIDE SEQUENCE [LARGE SCALE GENOMIC DNA]</scope>
    <source>
        <strain evidence="2 3">DT 5432</strain>
    </source>
</reference>
<dbReference type="Gene3D" id="1.10.1200.200">
    <property type="entry name" value="Protein of unknown function DUF3227"/>
    <property type="match status" value="1"/>
</dbReference>
<dbReference type="OrthoDB" id="95069at2157"/>